<organism evidence="3 4">
    <name type="scientific">Boletus edulis BED1</name>
    <dbReference type="NCBI Taxonomy" id="1328754"/>
    <lineage>
        <taxon>Eukaryota</taxon>
        <taxon>Fungi</taxon>
        <taxon>Dikarya</taxon>
        <taxon>Basidiomycota</taxon>
        <taxon>Agaricomycotina</taxon>
        <taxon>Agaricomycetes</taxon>
        <taxon>Agaricomycetidae</taxon>
        <taxon>Boletales</taxon>
        <taxon>Boletineae</taxon>
        <taxon>Boletaceae</taxon>
        <taxon>Boletoideae</taxon>
        <taxon>Boletus</taxon>
    </lineage>
</organism>
<evidence type="ECO:0000256" key="1">
    <source>
        <dbReference type="SAM" id="MobiDB-lite"/>
    </source>
</evidence>
<feature type="chain" id="PRO_5041979432" description="Secreted protein" evidence="2">
    <location>
        <begin position="17"/>
        <end position="98"/>
    </location>
</feature>
<gene>
    <name evidence="3" type="ORF">L210DRAFT_2128801</name>
</gene>
<reference evidence="3" key="2">
    <citation type="journal article" date="2020" name="Nat. Commun.">
        <title>Large-scale genome sequencing of mycorrhizal fungi provides insights into the early evolution of symbiotic traits.</title>
        <authorList>
            <person name="Miyauchi S."/>
            <person name="Kiss E."/>
            <person name="Kuo A."/>
            <person name="Drula E."/>
            <person name="Kohler A."/>
            <person name="Sanchez-Garcia M."/>
            <person name="Morin E."/>
            <person name="Andreopoulos B."/>
            <person name="Barry K.W."/>
            <person name="Bonito G."/>
            <person name="Buee M."/>
            <person name="Carver A."/>
            <person name="Chen C."/>
            <person name="Cichocki N."/>
            <person name="Clum A."/>
            <person name="Culley D."/>
            <person name="Crous P.W."/>
            <person name="Fauchery L."/>
            <person name="Girlanda M."/>
            <person name="Hayes R.D."/>
            <person name="Keri Z."/>
            <person name="LaButti K."/>
            <person name="Lipzen A."/>
            <person name="Lombard V."/>
            <person name="Magnuson J."/>
            <person name="Maillard F."/>
            <person name="Murat C."/>
            <person name="Nolan M."/>
            <person name="Ohm R.A."/>
            <person name="Pangilinan J."/>
            <person name="Pereira M.F."/>
            <person name="Perotto S."/>
            <person name="Peter M."/>
            <person name="Pfister S."/>
            <person name="Riley R."/>
            <person name="Sitrit Y."/>
            <person name="Stielow J.B."/>
            <person name="Szollosi G."/>
            <person name="Zifcakova L."/>
            <person name="Stursova M."/>
            <person name="Spatafora J.W."/>
            <person name="Tedersoo L."/>
            <person name="Vaario L.M."/>
            <person name="Yamada A."/>
            <person name="Yan M."/>
            <person name="Wang P."/>
            <person name="Xu J."/>
            <person name="Bruns T."/>
            <person name="Baldrian P."/>
            <person name="Vilgalys R."/>
            <person name="Dunand C."/>
            <person name="Henrissat B."/>
            <person name="Grigoriev I.V."/>
            <person name="Hibbett D."/>
            <person name="Nagy L.G."/>
            <person name="Martin F.M."/>
        </authorList>
    </citation>
    <scope>NUCLEOTIDE SEQUENCE</scope>
    <source>
        <strain evidence="3">BED1</strain>
    </source>
</reference>
<dbReference type="EMBL" id="WHUW01000011">
    <property type="protein sequence ID" value="KAF8441088.1"/>
    <property type="molecule type" value="Genomic_DNA"/>
</dbReference>
<feature type="signal peptide" evidence="2">
    <location>
        <begin position="1"/>
        <end position="16"/>
    </location>
</feature>
<keyword evidence="2" id="KW-0732">Signal</keyword>
<dbReference type="Proteomes" id="UP001194468">
    <property type="component" value="Unassembled WGS sequence"/>
</dbReference>
<sequence>MCPFSAFGLTIRRCVACSALAFVQVGTPPAEDGYVRIGRWWRDDRTEKVSSHEIAMGSRPSAQGKHRGSQEATVKRSGFSTNKISRIRTNRLRVRRGR</sequence>
<evidence type="ECO:0008006" key="5">
    <source>
        <dbReference type="Google" id="ProtNLM"/>
    </source>
</evidence>
<evidence type="ECO:0000313" key="3">
    <source>
        <dbReference type="EMBL" id="KAF8441088.1"/>
    </source>
</evidence>
<name>A0AAD4BVL4_BOLED</name>
<comment type="caution">
    <text evidence="3">The sequence shown here is derived from an EMBL/GenBank/DDBJ whole genome shotgun (WGS) entry which is preliminary data.</text>
</comment>
<dbReference type="AlphaFoldDB" id="A0AAD4BVL4"/>
<evidence type="ECO:0000313" key="4">
    <source>
        <dbReference type="Proteomes" id="UP001194468"/>
    </source>
</evidence>
<accession>A0AAD4BVL4</accession>
<protein>
    <recommendedName>
        <fullName evidence="5">Secreted protein</fullName>
    </recommendedName>
</protein>
<feature type="region of interest" description="Disordered" evidence="1">
    <location>
        <begin position="51"/>
        <end position="84"/>
    </location>
</feature>
<keyword evidence="4" id="KW-1185">Reference proteome</keyword>
<reference evidence="3" key="1">
    <citation type="submission" date="2019-10" db="EMBL/GenBank/DDBJ databases">
        <authorList>
            <consortium name="DOE Joint Genome Institute"/>
            <person name="Kuo A."/>
            <person name="Miyauchi S."/>
            <person name="Kiss E."/>
            <person name="Drula E."/>
            <person name="Kohler A."/>
            <person name="Sanchez-Garcia M."/>
            <person name="Andreopoulos B."/>
            <person name="Barry K.W."/>
            <person name="Bonito G."/>
            <person name="Buee M."/>
            <person name="Carver A."/>
            <person name="Chen C."/>
            <person name="Cichocki N."/>
            <person name="Clum A."/>
            <person name="Culley D."/>
            <person name="Crous P.W."/>
            <person name="Fauchery L."/>
            <person name="Girlanda M."/>
            <person name="Hayes R."/>
            <person name="Keri Z."/>
            <person name="LaButti K."/>
            <person name="Lipzen A."/>
            <person name="Lombard V."/>
            <person name="Magnuson J."/>
            <person name="Maillard F."/>
            <person name="Morin E."/>
            <person name="Murat C."/>
            <person name="Nolan M."/>
            <person name="Ohm R."/>
            <person name="Pangilinan J."/>
            <person name="Pereira M."/>
            <person name="Perotto S."/>
            <person name="Peter M."/>
            <person name="Riley R."/>
            <person name="Sitrit Y."/>
            <person name="Stielow B."/>
            <person name="Szollosi G."/>
            <person name="Zifcakova L."/>
            <person name="Stursova M."/>
            <person name="Spatafora J.W."/>
            <person name="Tedersoo L."/>
            <person name="Vaario L.-M."/>
            <person name="Yamada A."/>
            <person name="Yan M."/>
            <person name="Wang P."/>
            <person name="Xu J."/>
            <person name="Bruns T."/>
            <person name="Baldrian P."/>
            <person name="Vilgalys R."/>
            <person name="Henrissat B."/>
            <person name="Grigoriev I.V."/>
            <person name="Hibbett D."/>
            <person name="Nagy L.G."/>
            <person name="Martin F.M."/>
        </authorList>
    </citation>
    <scope>NUCLEOTIDE SEQUENCE</scope>
    <source>
        <strain evidence="3">BED1</strain>
    </source>
</reference>
<proteinExistence type="predicted"/>
<evidence type="ECO:0000256" key="2">
    <source>
        <dbReference type="SAM" id="SignalP"/>
    </source>
</evidence>